<dbReference type="CDD" id="cd19096">
    <property type="entry name" value="AKR_Fe-S_oxidoreductase"/>
    <property type="match status" value="1"/>
</dbReference>
<dbReference type="FunFam" id="3.20.20.100:FF:000070">
    <property type="entry name" value="Aldo/keto reductase"/>
    <property type="match status" value="1"/>
</dbReference>
<dbReference type="OrthoDB" id="5523216at2"/>
<dbReference type="InterPro" id="IPR053135">
    <property type="entry name" value="AKR2_Oxidoreductase"/>
</dbReference>
<dbReference type="PANTHER" id="PTHR43312">
    <property type="entry name" value="D-THREO-ALDOSE 1-DEHYDROGENASE"/>
    <property type="match status" value="1"/>
</dbReference>
<dbReference type="Proteomes" id="UP000238348">
    <property type="component" value="Chromosome"/>
</dbReference>
<dbReference type="Gene3D" id="3.20.20.100">
    <property type="entry name" value="NADP-dependent oxidoreductase domain"/>
    <property type="match status" value="1"/>
</dbReference>
<feature type="domain" description="NADP-dependent oxidoreductase" evidence="1">
    <location>
        <begin position="16"/>
        <end position="161"/>
    </location>
</feature>
<proteinExistence type="predicted"/>
<evidence type="ECO:0000259" key="1">
    <source>
        <dbReference type="Pfam" id="PF00248"/>
    </source>
</evidence>
<dbReference type="SUPFAM" id="SSF51430">
    <property type="entry name" value="NAD(P)-linked oxidoreductase"/>
    <property type="match status" value="1"/>
</dbReference>
<dbReference type="RefSeq" id="WP_104985318.1">
    <property type="nucleotide sequence ID" value="NZ_CP012673.1"/>
</dbReference>
<evidence type="ECO:0000313" key="3">
    <source>
        <dbReference type="Proteomes" id="UP000238348"/>
    </source>
</evidence>
<dbReference type="InterPro" id="IPR020471">
    <property type="entry name" value="AKR"/>
</dbReference>
<dbReference type="GO" id="GO:0016491">
    <property type="term" value="F:oxidoreductase activity"/>
    <property type="evidence" value="ECO:0007669"/>
    <property type="project" value="InterPro"/>
</dbReference>
<dbReference type="EMBL" id="CP012673">
    <property type="protein sequence ID" value="AUX47278.1"/>
    <property type="molecule type" value="Genomic_DNA"/>
</dbReference>
<accession>A0A2L0F6R8</accession>
<dbReference type="PANTHER" id="PTHR43312:SF2">
    <property type="entry name" value="OXIDOREDUCTASE"/>
    <property type="match status" value="1"/>
</dbReference>
<evidence type="ECO:0000313" key="2">
    <source>
        <dbReference type="EMBL" id="AUX47278.1"/>
    </source>
</evidence>
<dbReference type="PRINTS" id="PR00069">
    <property type="entry name" value="ALDKETRDTASE"/>
</dbReference>
<gene>
    <name evidence="2" type="ORF">SOCE26_087960</name>
</gene>
<name>A0A2L0F6R8_SORCE</name>
<dbReference type="InterPro" id="IPR023210">
    <property type="entry name" value="NADP_OxRdtase_dom"/>
</dbReference>
<dbReference type="Pfam" id="PF00248">
    <property type="entry name" value="Aldo_ket_red"/>
    <property type="match status" value="1"/>
</dbReference>
<organism evidence="2 3">
    <name type="scientific">Sorangium cellulosum</name>
    <name type="common">Polyangium cellulosum</name>
    <dbReference type="NCBI Taxonomy" id="56"/>
    <lineage>
        <taxon>Bacteria</taxon>
        <taxon>Pseudomonadati</taxon>
        <taxon>Myxococcota</taxon>
        <taxon>Polyangia</taxon>
        <taxon>Polyangiales</taxon>
        <taxon>Polyangiaceae</taxon>
        <taxon>Sorangium</taxon>
    </lineage>
</organism>
<sequence length="394" mass="44545">MIYRRFGRTELKMPVLSCGGMRYQQSWSDTDHVSAESQRNLEACITRALELGINHIETARGYGTSEAQLGQILPKLPRERLIVQTKVSPEADPRRFVETFERSMTRLRLDHVDLFALHGVNNEETLEWSLRPGGCLDAALELKKQGRVRWVGFSTHAPLHVILAMVQDGRCDYMNLHWYYVNQLTWPAIQAAAAQDMGVFIISPTDKGGKLYEPSDKLVRLCEPLSPIVFNDLFCLARPEVHTISVGAARPSDFDEHMKVLPHLADAEAARAALDPVVRRLDAELERTLGREWLDTWDAGLPEWDEVPGEVNIHEILRLYNYAVAFDMKAYGKMRYNLLGGGGHWHPGNRADRVGELDLSGVLARSPHRDRIPGLLREAHVLLAGQEVKRLGKH</sequence>
<dbReference type="AlphaFoldDB" id="A0A2L0F6R8"/>
<protein>
    <submittedName>
        <fullName evidence="2">Aldo/keto reductase</fullName>
    </submittedName>
</protein>
<dbReference type="InterPro" id="IPR036812">
    <property type="entry name" value="NAD(P)_OxRdtase_dom_sf"/>
</dbReference>
<reference evidence="2 3" key="1">
    <citation type="submission" date="2015-09" db="EMBL/GenBank/DDBJ databases">
        <title>Sorangium comparison.</title>
        <authorList>
            <person name="Zaburannyi N."/>
            <person name="Bunk B."/>
            <person name="Overmann J."/>
            <person name="Mueller R."/>
        </authorList>
    </citation>
    <scope>NUCLEOTIDE SEQUENCE [LARGE SCALE GENOMIC DNA]</scope>
    <source>
        <strain evidence="2 3">So ce26</strain>
    </source>
</reference>